<evidence type="ECO:0000313" key="1">
    <source>
        <dbReference type="Proteomes" id="UP000095286"/>
    </source>
</evidence>
<reference evidence="2" key="1">
    <citation type="submission" date="2016-11" db="UniProtKB">
        <authorList>
            <consortium name="WormBaseParasite"/>
        </authorList>
    </citation>
    <scope>IDENTIFICATION</scope>
    <source>
        <strain evidence="2">KR3021</strain>
    </source>
</reference>
<organism evidence="1 2">
    <name type="scientific">Rhabditophanes sp. KR3021</name>
    <dbReference type="NCBI Taxonomy" id="114890"/>
    <lineage>
        <taxon>Eukaryota</taxon>
        <taxon>Metazoa</taxon>
        <taxon>Ecdysozoa</taxon>
        <taxon>Nematoda</taxon>
        <taxon>Chromadorea</taxon>
        <taxon>Rhabditida</taxon>
        <taxon>Tylenchina</taxon>
        <taxon>Panagrolaimomorpha</taxon>
        <taxon>Strongyloidoidea</taxon>
        <taxon>Alloionematidae</taxon>
        <taxon>Rhabditophanes</taxon>
    </lineage>
</organism>
<dbReference type="Proteomes" id="UP000095286">
    <property type="component" value="Unplaced"/>
</dbReference>
<accession>A0AC35UFL4</accession>
<evidence type="ECO:0000313" key="2">
    <source>
        <dbReference type="WBParaSite" id="RSKR_0001076400.1"/>
    </source>
</evidence>
<protein>
    <submittedName>
        <fullName evidence="2">MFS domain-containing protein</fullName>
    </submittedName>
</protein>
<proteinExistence type="predicted"/>
<sequence length="907" mass="103399">MVYTHNTHLNSLIFQIVNNTFADNTYGNWIAILTGLRGTWSTEFPLELKDDWSMWFDSYPFIWQQFNSQGYATFFAEDRADIATLNYMGKLFGFKTQPTDYYFRPFWIDVEERINFKQSKFGCYQGQINTKIQLDYLSQFLDIYKDKKKFVWWWSTEMSHDSFNAISSMDDIYLNFLKQNEKKLENSVVVLFSDHGNRYDSIRETIVGRYENRMPFLGVKLPKSLNEFNPELIKMMKANSQKMTTQFDLHAFLNSLLNKEWDTKVSERRAYSLLHEHPNNRTCLNAQIPATYCPCNQEIILSVDQAQDAINVLMRLLNEKLKNFSNFIKNDKKYKCMPFSLKEVSYVSLTVPSSSILIDQQTGGKDLPKNINVIYRIMLQMASPSNALIEALLEKNLGTGFVSWRSRRFHVVILLMMGITFFVFSRTHLSITMICMVNSTAINSLSKSHYNSPIEQRGKIESKCLAADINQTTQSIAIVESSGQFVWPPYVQHLIFSASFWGAFISILIGGVLADRTSPKNLCLIAAIGYAICSATFPYLAQNYGHYPVVLSRFVMGVIGEGVLPPSANAILSAWIPNEEKGIALAFFTTGVQLSSIFGVPVAAHFCDNSFLGWQSVFYLCSFCLLVWVIPFYFLIENSPRKARWLGVSEREFLKKKLKNYFANKTEKRKIKVQWMKLFKSPAFLSLLFCKFVANIYNTFTTIYLPSFYKETLYVDVISNGFMSSVPFVFQVLFKIGAGYVSKELQVRNILSSTQAVKICQLVSGIGVTIGFFMIPFVIDCERPYITVILVTFVSSCFGVSASGFLTSSLTIVASSHIGKITAISQFISIIGRILTPFGIIFLKKESSSQTSWNLILITIGSMWLLASITFAYFGNAEEIEFDQTEDKDNDAKNIQIEEIQNILTAA</sequence>
<dbReference type="WBParaSite" id="RSKR_0001076400.1">
    <property type="protein sequence ID" value="RSKR_0001076400.1"/>
    <property type="gene ID" value="RSKR_0001076400"/>
</dbReference>
<name>A0AC35UFL4_9BILA</name>